<organism evidence="7 8">
    <name type="scientific">Acidiferrimicrobium australe</name>
    <dbReference type="NCBI Taxonomy" id="2664430"/>
    <lineage>
        <taxon>Bacteria</taxon>
        <taxon>Bacillati</taxon>
        <taxon>Actinomycetota</taxon>
        <taxon>Acidimicrobiia</taxon>
        <taxon>Acidimicrobiales</taxon>
        <taxon>Acidimicrobiaceae</taxon>
        <taxon>Acidiferrimicrobium</taxon>
    </lineage>
</organism>
<feature type="transmembrane region" description="Helical" evidence="5">
    <location>
        <begin position="238"/>
        <end position="257"/>
    </location>
</feature>
<evidence type="ECO:0000256" key="1">
    <source>
        <dbReference type="ARBA" id="ARBA00004651"/>
    </source>
</evidence>
<keyword evidence="8" id="KW-1185">Reference proteome</keyword>
<dbReference type="Gene3D" id="1.20.1250.20">
    <property type="entry name" value="MFS general substrate transporter like domains"/>
    <property type="match status" value="1"/>
</dbReference>
<keyword evidence="4 5" id="KW-0472">Membrane</keyword>
<dbReference type="InterPro" id="IPR036259">
    <property type="entry name" value="MFS_trans_sf"/>
</dbReference>
<accession>A0ABW9QXW5</accession>
<feature type="non-terminal residue" evidence="7">
    <location>
        <position position="265"/>
    </location>
</feature>
<gene>
    <name evidence="7" type="ORF">GHK86_18530</name>
</gene>
<name>A0ABW9QXW5_9ACTN</name>
<dbReference type="Proteomes" id="UP000437736">
    <property type="component" value="Unassembled WGS sequence"/>
</dbReference>
<dbReference type="InterPro" id="IPR011701">
    <property type="entry name" value="MFS"/>
</dbReference>
<dbReference type="SUPFAM" id="SSF103473">
    <property type="entry name" value="MFS general substrate transporter"/>
    <property type="match status" value="1"/>
</dbReference>
<reference evidence="7 8" key="1">
    <citation type="submission" date="2019-11" db="EMBL/GenBank/DDBJ databases">
        <title>Acidiferrimicrobium australis gen. nov., sp. nov., an acidophilic and obligately heterotrophic, member of the Actinobacteria that catalyses dissimilatory oxido- reduction of iron isolated from metal-rich acidic water in Chile.</title>
        <authorList>
            <person name="Gonzalez D."/>
            <person name="Huber K."/>
            <person name="Hedrich S."/>
            <person name="Rojas-Villalobos C."/>
            <person name="Quatrini R."/>
            <person name="Dinamarca M.A."/>
            <person name="Schwarz A."/>
            <person name="Canales C."/>
            <person name="Nancucheo I."/>
        </authorList>
    </citation>
    <scope>NUCLEOTIDE SEQUENCE [LARGE SCALE GENOMIC DNA]</scope>
    <source>
        <strain evidence="7 8">USS-CCA1</strain>
    </source>
</reference>
<evidence type="ECO:0000256" key="3">
    <source>
        <dbReference type="ARBA" id="ARBA00022989"/>
    </source>
</evidence>
<dbReference type="PROSITE" id="PS50850">
    <property type="entry name" value="MFS"/>
    <property type="match status" value="1"/>
</dbReference>
<sequence length="265" mass="27245">MWRFGLAEGPVAAYERVVRTEGPAPGAPTGRVEVRQDVRFRVGIPYVAWLFALPLLANLGGLVPGGRAPWWAPPQRMTHAQGVALAGLCGFAVLAGYLGGLLPATATYIGRQYHVGDAGQGYALAGVQVGAILALGVLVAADRRGRRWSVIATTVAGALVSLAAAAAPSLATVALTQVAATALLTAQYVLLGVMVVELMPAGGRAWALGLLTMSYGLGGGVTLAVLPLAGLGAGGWRWLYALAGLAVLGAAGLARHLPETERWRR</sequence>
<protein>
    <submittedName>
        <fullName evidence="7">MFS transporter</fullName>
    </submittedName>
</protein>
<evidence type="ECO:0000256" key="4">
    <source>
        <dbReference type="ARBA" id="ARBA00023136"/>
    </source>
</evidence>
<feature type="transmembrane region" description="Helical" evidence="5">
    <location>
        <begin position="122"/>
        <end position="141"/>
    </location>
</feature>
<evidence type="ECO:0000259" key="6">
    <source>
        <dbReference type="PROSITE" id="PS50850"/>
    </source>
</evidence>
<feature type="transmembrane region" description="Helical" evidence="5">
    <location>
        <begin position="148"/>
        <end position="167"/>
    </location>
</feature>
<evidence type="ECO:0000313" key="8">
    <source>
        <dbReference type="Proteomes" id="UP000437736"/>
    </source>
</evidence>
<dbReference type="Pfam" id="PF07690">
    <property type="entry name" value="MFS_1"/>
    <property type="match status" value="1"/>
</dbReference>
<feature type="transmembrane region" description="Helical" evidence="5">
    <location>
        <begin position="83"/>
        <end position="102"/>
    </location>
</feature>
<feature type="transmembrane region" description="Helical" evidence="5">
    <location>
        <begin position="205"/>
        <end position="226"/>
    </location>
</feature>
<proteinExistence type="predicted"/>
<feature type="domain" description="Major facilitator superfamily (MFS) profile" evidence="6">
    <location>
        <begin position="84"/>
        <end position="265"/>
    </location>
</feature>
<dbReference type="EMBL" id="WJHE01001170">
    <property type="protein sequence ID" value="MST34712.1"/>
    <property type="molecule type" value="Genomic_DNA"/>
</dbReference>
<feature type="transmembrane region" description="Helical" evidence="5">
    <location>
        <begin position="173"/>
        <end position="193"/>
    </location>
</feature>
<keyword evidence="2 5" id="KW-0812">Transmembrane</keyword>
<evidence type="ECO:0000256" key="2">
    <source>
        <dbReference type="ARBA" id="ARBA00022692"/>
    </source>
</evidence>
<comment type="subcellular location">
    <subcellularLocation>
        <location evidence="1">Cell membrane</location>
        <topology evidence="1">Multi-pass membrane protein</topology>
    </subcellularLocation>
</comment>
<evidence type="ECO:0000256" key="5">
    <source>
        <dbReference type="SAM" id="Phobius"/>
    </source>
</evidence>
<keyword evidence="3 5" id="KW-1133">Transmembrane helix</keyword>
<comment type="caution">
    <text evidence="7">The sequence shown here is derived from an EMBL/GenBank/DDBJ whole genome shotgun (WGS) entry which is preliminary data.</text>
</comment>
<dbReference type="InterPro" id="IPR020846">
    <property type="entry name" value="MFS_dom"/>
</dbReference>
<feature type="transmembrane region" description="Helical" evidence="5">
    <location>
        <begin position="43"/>
        <end position="63"/>
    </location>
</feature>
<evidence type="ECO:0000313" key="7">
    <source>
        <dbReference type="EMBL" id="MST34712.1"/>
    </source>
</evidence>